<dbReference type="GeneID" id="105165018"/>
<dbReference type="GO" id="GO:0005634">
    <property type="term" value="C:nucleus"/>
    <property type="evidence" value="ECO:0007669"/>
    <property type="project" value="UniProtKB-SubCell"/>
</dbReference>
<dbReference type="InterPro" id="IPR027806">
    <property type="entry name" value="HARBI1_dom"/>
</dbReference>
<dbReference type="Pfam" id="PF26138">
    <property type="entry name" value="DUF8040"/>
    <property type="match status" value="1"/>
</dbReference>
<evidence type="ECO:0000256" key="6">
    <source>
        <dbReference type="ARBA" id="ARBA00022801"/>
    </source>
</evidence>
<gene>
    <name evidence="12" type="primary">LOC105165018</name>
</gene>
<feature type="region of interest" description="Disordered" evidence="8">
    <location>
        <begin position="263"/>
        <end position="292"/>
    </location>
</feature>
<dbReference type="GO" id="GO:0046872">
    <property type="term" value="F:metal ion binding"/>
    <property type="evidence" value="ECO:0007669"/>
    <property type="project" value="UniProtKB-KW"/>
</dbReference>
<dbReference type="PANTHER" id="PTHR22930">
    <property type="match status" value="1"/>
</dbReference>
<evidence type="ECO:0000256" key="2">
    <source>
        <dbReference type="ARBA" id="ARBA00004123"/>
    </source>
</evidence>
<sequence length="315" mass="36419">MDSQRTRVSVMESVAIFLQTVGLRECQRTSCERFQHSLETISRHMKRVSRALNLVASELICPPNFNVIHPRILNNIHFFLYFKDCIGTIDGTLIPASVPVSRQNAYRSRHGDISKNVMVVCDFDLMFTYVMAGWEGSANDARVFMDCLNNDLNFPWPPNVDSAYPNFPGFLAPCRQDRYHINSFRGNNRQAHSPKELFNQRHSQLRNVIERAFGVLKNRFPILKGPMPPYSLDRQRDLVIACCVIHNFIRKFGIDDQFFEHGERGEFDDPDNEANDQYRRLPQQSQQDIDTQAAFRDAMAGHLWNDRDTGNDNTD</sequence>
<comment type="cofactor">
    <cofactor evidence="1">
        <name>a divalent metal cation</name>
        <dbReference type="ChEBI" id="CHEBI:60240"/>
    </cofactor>
</comment>
<feature type="domain" description="DUF8040" evidence="10">
    <location>
        <begin position="5"/>
        <end position="52"/>
    </location>
</feature>
<reference evidence="12" key="1">
    <citation type="submission" date="2025-08" db="UniProtKB">
        <authorList>
            <consortium name="RefSeq"/>
        </authorList>
    </citation>
    <scope>IDENTIFICATION</scope>
</reference>
<evidence type="ECO:0000256" key="8">
    <source>
        <dbReference type="SAM" id="MobiDB-lite"/>
    </source>
</evidence>
<keyword evidence="6" id="KW-0378">Hydrolase</keyword>
<organism evidence="11 12">
    <name type="scientific">Sesamum indicum</name>
    <name type="common">Oriental sesame</name>
    <name type="synonym">Sesamum orientale</name>
    <dbReference type="NCBI Taxonomy" id="4182"/>
    <lineage>
        <taxon>Eukaryota</taxon>
        <taxon>Viridiplantae</taxon>
        <taxon>Streptophyta</taxon>
        <taxon>Embryophyta</taxon>
        <taxon>Tracheophyta</taxon>
        <taxon>Spermatophyta</taxon>
        <taxon>Magnoliopsida</taxon>
        <taxon>eudicotyledons</taxon>
        <taxon>Gunneridae</taxon>
        <taxon>Pentapetalae</taxon>
        <taxon>asterids</taxon>
        <taxon>lamiids</taxon>
        <taxon>Lamiales</taxon>
        <taxon>Pedaliaceae</taxon>
        <taxon>Sesamum</taxon>
    </lineage>
</organism>
<comment type="similarity">
    <text evidence="3">Belongs to the HARBI1 family.</text>
</comment>
<dbReference type="InParanoid" id="A0A6I9TEG3"/>
<evidence type="ECO:0000256" key="4">
    <source>
        <dbReference type="ARBA" id="ARBA00022722"/>
    </source>
</evidence>
<evidence type="ECO:0000256" key="1">
    <source>
        <dbReference type="ARBA" id="ARBA00001968"/>
    </source>
</evidence>
<dbReference type="KEGG" id="sind:105165018"/>
<dbReference type="InterPro" id="IPR058353">
    <property type="entry name" value="DUF8040"/>
</dbReference>
<name>A0A6I9TEG3_SESIN</name>
<dbReference type="PANTHER" id="PTHR22930:SF221">
    <property type="entry name" value="NUCLEASE HARBI1"/>
    <property type="match status" value="1"/>
</dbReference>
<dbReference type="InterPro" id="IPR045249">
    <property type="entry name" value="HARBI1-like"/>
</dbReference>
<feature type="domain" description="DDE Tnp4" evidence="9">
    <location>
        <begin position="89"/>
        <end position="247"/>
    </location>
</feature>
<dbReference type="GO" id="GO:0004518">
    <property type="term" value="F:nuclease activity"/>
    <property type="evidence" value="ECO:0007669"/>
    <property type="project" value="UniProtKB-KW"/>
</dbReference>
<keyword evidence="5" id="KW-0479">Metal-binding</keyword>
<proteinExistence type="inferred from homology"/>
<evidence type="ECO:0000256" key="3">
    <source>
        <dbReference type="ARBA" id="ARBA00006958"/>
    </source>
</evidence>
<evidence type="ECO:0000259" key="10">
    <source>
        <dbReference type="Pfam" id="PF26138"/>
    </source>
</evidence>
<evidence type="ECO:0000313" key="11">
    <source>
        <dbReference type="Proteomes" id="UP000504604"/>
    </source>
</evidence>
<accession>A0A6I9TEG3</accession>
<evidence type="ECO:0000259" key="9">
    <source>
        <dbReference type="Pfam" id="PF13359"/>
    </source>
</evidence>
<evidence type="ECO:0000313" key="12">
    <source>
        <dbReference type="RefSeq" id="XP_011082198.1"/>
    </source>
</evidence>
<keyword evidence="7" id="KW-0539">Nucleus</keyword>
<keyword evidence="11" id="KW-1185">Reference proteome</keyword>
<dbReference type="Pfam" id="PF13359">
    <property type="entry name" value="DDE_Tnp_4"/>
    <property type="match status" value="1"/>
</dbReference>
<dbReference type="GO" id="GO:0016787">
    <property type="term" value="F:hydrolase activity"/>
    <property type="evidence" value="ECO:0007669"/>
    <property type="project" value="UniProtKB-KW"/>
</dbReference>
<protein>
    <submittedName>
        <fullName evidence="12">Uncharacterized protein LOC105165018</fullName>
    </submittedName>
</protein>
<dbReference type="Proteomes" id="UP000504604">
    <property type="component" value="Linkage group LG6"/>
</dbReference>
<evidence type="ECO:0000256" key="5">
    <source>
        <dbReference type="ARBA" id="ARBA00022723"/>
    </source>
</evidence>
<dbReference type="RefSeq" id="XP_011082198.1">
    <property type="nucleotide sequence ID" value="XM_011083896.1"/>
</dbReference>
<keyword evidence="4" id="KW-0540">Nuclease</keyword>
<dbReference type="AlphaFoldDB" id="A0A6I9TEG3"/>
<dbReference type="OrthoDB" id="909133at2759"/>
<evidence type="ECO:0000256" key="7">
    <source>
        <dbReference type="ARBA" id="ARBA00023242"/>
    </source>
</evidence>
<comment type="subcellular location">
    <subcellularLocation>
        <location evidence="2">Nucleus</location>
    </subcellularLocation>
</comment>